<accession>A0A1C7MM44</accession>
<evidence type="ECO:0000313" key="3">
    <source>
        <dbReference type="Proteomes" id="UP000092993"/>
    </source>
</evidence>
<reference evidence="2 3" key="1">
    <citation type="submission" date="2016-03" db="EMBL/GenBank/DDBJ databases">
        <title>Whole genome sequencing of Grifola frondosa 9006-11.</title>
        <authorList>
            <person name="Min B."/>
            <person name="Park H."/>
            <person name="Kim J.-G."/>
            <person name="Cho H."/>
            <person name="Oh Y.-L."/>
            <person name="Kong W.-S."/>
            <person name="Choi I.-G."/>
        </authorList>
    </citation>
    <scope>NUCLEOTIDE SEQUENCE [LARGE SCALE GENOMIC DNA]</scope>
    <source>
        <strain evidence="2 3">9006-11</strain>
    </source>
</reference>
<proteinExistence type="predicted"/>
<dbReference type="EMBL" id="LUGG01000002">
    <property type="protein sequence ID" value="OBZ77942.1"/>
    <property type="molecule type" value="Genomic_DNA"/>
</dbReference>
<comment type="caution">
    <text evidence="2">The sequence shown here is derived from an EMBL/GenBank/DDBJ whole genome shotgun (WGS) entry which is preliminary data.</text>
</comment>
<feature type="compositionally biased region" description="Polar residues" evidence="1">
    <location>
        <begin position="104"/>
        <end position="113"/>
    </location>
</feature>
<dbReference type="Proteomes" id="UP000092993">
    <property type="component" value="Unassembled WGS sequence"/>
</dbReference>
<gene>
    <name evidence="2" type="ORF">A0H81_02858</name>
</gene>
<dbReference type="AlphaFoldDB" id="A0A1C7MM44"/>
<feature type="compositionally biased region" description="Basic and acidic residues" evidence="1">
    <location>
        <begin position="147"/>
        <end position="157"/>
    </location>
</feature>
<feature type="region of interest" description="Disordered" evidence="1">
    <location>
        <begin position="103"/>
        <end position="157"/>
    </location>
</feature>
<organism evidence="2 3">
    <name type="scientific">Grifola frondosa</name>
    <name type="common">Maitake</name>
    <name type="synonym">Polyporus frondosus</name>
    <dbReference type="NCBI Taxonomy" id="5627"/>
    <lineage>
        <taxon>Eukaryota</taxon>
        <taxon>Fungi</taxon>
        <taxon>Dikarya</taxon>
        <taxon>Basidiomycota</taxon>
        <taxon>Agaricomycotina</taxon>
        <taxon>Agaricomycetes</taxon>
        <taxon>Polyporales</taxon>
        <taxon>Grifolaceae</taxon>
        <taxon>Grifola</taxon>
    </lineage>
</organism>
<protein>
    <submittedName>
        <fullName evidence="2">Uncharacterized protein</fullName>
    </submittedName>
</protein>
<keyword evidence="3" id="KW-1185">Reference proteome</keyword>
<evidence type="ECO:0000313" key="2">
    <source>
        <dbReference type="EMBL" id="OBZ77942.1"/>
    </source>
</evidence>
<evidence type="ECO:0000256" key="1">
    <source>
        <dbReference type="SAM" id="MobiDB-lite"/>
    </source>
</evidence>
<name>A0A1C7MM44_GRIFR</name>
<feature type="compositionally biased region" description="Acidic residues" evidence="1">
    <location>
        <begin position="116"/>
        <end position="128"/>
    </location>
</feature>
<sequence>MPRDFVENILRFVRKNPDIFKLNQKIFNDPELVDKLSSLISHMSMDIWLLNGINAGTDLGKLVNKFANTGKIEVSLAHWRHVAFLRSALYAFEQLEKKPVITKSRVSAKSTWVSSTEEDDSCSSPDDDSGSRAGDNAQNEAVATDAGDTKAYRSKEF</sequence>
<dbReference type="OrthoDB" id="2756261at2759"/>